<dbReference type="AlphaFoldDB" id="A0A4P9WLP0"/>
<keyword evidence="3" id="KW-1185">Reference proteome</keyword>
<evidence type="ECO:0000313" key="3">
    <source>
        <dbReference type="Proteomes" id="UP000269721"/>
    </source>
</evidence>
<gene>
    <name evidence="2" type="ORF">BDK51DRAFT_33664</name>
</gene>
<keyword evidence="1" id="KW-0732">Signal</keyword>
<organism evidence="2 3">
    <name type="scientific">Blyttiomyces helicus</name>
    <dbReference type="NCBI Taxonomy" id="388810"/>
    <lineage>
        <taxon>Eukaryota</taxon>
        <taxon>Fungi</taxon>
        <taxon>Fungi incertae sedis</taxon>
        <taxon>Chytridiomycota</taxon>
        <taxon>Chytridiomycota incertae sedis</taxon>
        <taxon>Chytridiomycetes</taxon>
        <taxon>Chytridiomycetes incertae sedis</taxon>
        <taxon>Blyttiomyces</taxon>
    </lineage>
</organism>
<feature type="chain" id="PRO_5020618095" evidence="1">
    <location>
        <begin position="18"/>
        <end position="217"/>
    </location>
</feature>
<reference evidence="3" key="1">
    <citation type="journal article" date="2018" name="Nat. Microbiol.">
        <title>Leveraging single-cell genomics to expand the fungal tree of life.</title>
        <authorList>
            <person name="Ahrendt S.R."/>
            <person name="Quandt C.A."/>
            <person name="Ciobanu D."/>
            <person name="Clum A."/>
            <person name="Salamov A."/>
            <person name="Andreopoulos B."/>
            <person name="Cheng J.F."/>
            <person name="Woyke T."/>
            <person name="Pelin A."/>
            <person name="Henrissat B."/>
            <person name="Reynolds N.K."/>
            <person name="Benny G.L."/>
            <person name="Smith M.E."/>
            <person name="James T.Y."/>
            <person name="Grigoriev I.V."/>
        </authorList>
    </citation>
    <scope>NUCLEOTIDE SEQUENCE [LARGE SCALE GENOMIC DNA]</scope>
</reference>
<feature type="signal peptide" evidence="1">
    <location>
        <begin position="1"/>
        <end position="17"/>
    </location>
</feature>
<accession>A0A4P9WLP0</accession>
<name>A0A4P9WLP0_9FUNG</name>
<dbReference type="EMBL" id="KZ995004">
    <property type="protein sequence ID" value="RKO91576.1"/>
    <property type="molecule type" value="Genomic_DNA"/>
</dbReference>
<evidence type="ECO:0000256" key="1">
    <source>
        <dbReference type="SAM" id="SignalP"/>
    </source>
</evidence>
<evidence type="ECO:0000313" key="2">
    <source>
        <dbReference type="EMBL" id="RKO91576.1"/>
    </source>
</evidence>
<proteinExistence type="predicted"/>
<sequence length="217" mass="23663">MCTSQPFMPVWGFQGWLIAAPCLLPSYPHSAAPAFNKVAKTYRIERAQGHLSGSTINGEQAPFPCTHSTRAHRGPPSLVVEEAHFCKLPPPQENTEVQAALGPHPSDWNRAIDDFVEMRANHIKKRISSGSTKSFLGKIINAKRRADSENHSGGQLLDSEIEISLPRFLTAATSMPNGQIFFEGCCLLASFILRLGHWGPKGFGRNPVLKTGTSASC</sequence>
<dbReference type="Proteomes" id="UP000269721">
    <property type="component" value="Unassembled WGS sequence"/>
</dbReference>
<protein>
    <submittedName>
        <fullName evidence="2">Uncharacterized protein</fullName>
    </submittedName>
</protein>